<dbReference type="InterPro" id="IPR011235">
    <property type="entry name" value="MepB-like"/>
</dbReference>
<evidence type="ECO:0000313" key="1">
    <source>
        <dbReference type="EMBL" id="KAA5537513.1"/>
    </source>
</evidence>
<dbReference type="Pfam" id="PF08877">
    <property type="entry name" value="MepB-like"/>
    <property type="match status" value="1"/>
</dbReference>
<reference evidence="1 2" key="1">
    <citation type="submission" date="2019-09" db="EMBL/GenBank/DDBJ databases">
        <title>Genome sequence and assembly of Taibaiella sp.</title>
        <authorList>
            <person name="Chhetri G."/>
        </authorList>
    </citation>
    <scope>NUCLEOTIDE SEQUENCE [LARGE SCALE GENOMIC DNA]</scope>
    <source>
        <strain evidence="1 2">KVB11</strain>
    </source>
</reference>
<evidence type="ECO:0000313" key="2">
    <source>
        <dbReference type="Proteomes" id="UP000323632"/>
    </source>
</evidence>
<keyword evidence="2" id="KW-1185">Reference proteome</keyword>
<organism evidence="1 2">
    <name type="scientific">Taibaiella lutea</name>
    <dbReference type="NCBI Taxonomy" id="2608001"/>
    <lineage>
        <taxon>Bacteria</taxon>
        <taxon>Pseudomonadati</taxon>
        <taxon>Bacteroidota</taxon>
        <taxon>Chitinophagia</taxon>
        <taxon>Chitinophagales</taxon>
        <taxon>Chitinophagaceae</taxon>
        <taxon>Taibaiella</taxon>
    </lineage>
</organism>
<sequence length="176" mass="20122">MPAFDKVMIGAVYTDFLIVKESVYDLCGFNCTHFQSETESKAYQACSFKLNHSLIIYRTAKITPKKIGQFVALWKRDTTGCTMPFELSDAFELIVINARDKAHFGQFILPKAILEAKGIISSQKEGKRGIRVYPPWEDADNKQARKTQQWQLDYFLDIPINGEAVDIERAVKLYQS</sequence>
<proteinExistence type="predicted"/>
<dbReference type="Proteomes" id="UP000323632">
    <property type="component" value="Unassembled WGS sequence"/>
</dbReference>
<comment type="caution">
    <text evidence="1">The sequence shown here is derived from an EMBL/GenBank/DDBJ whole genome shotgun (WGS) entry which is preliminary data.</text>
</comment>
<dbReference type="InterPro" id="IPR038231">
    <property type="entry name" value="MepB-like_sf"/>
</dbReference>
<protein>
    <submittedName>
        <fullName evidence="1">MepB family protein</fullName>
    </submittedName>
</protein>
<dbReference type="EMBL" id="VWSH01000001">
    <property type="protein sequence ID" value="KAA5537513.1"/>
    <property type="molecule type" value="Genomic_DNA"/>
</dbReference>
<gene>
    <name evidence="1" type="ORF">F0919_03235</name>
</gene>
<accession>A0A5M6CRC4</accession>
<dbReference type="Gene3D" id="3.40.1350.140">
    <property type="entry name" value="MepB-like"/>
    <property type="match status" value="1"/>
</dbReference>
<name>A0A5M6CRC4_9BACT</name>
<dbReference type="AlphaFoldDB" id="A0A5M6CRC4"/>